<feature type="domain" description="PH" evidence="6">
    <location>
        <begin position="1951"/>
        <end position="2049"/>
    </location>
</feature>
<evidence type="ECO:0000313" key="12">
    <source>
        <dbReference type="Proteomes" id="UP000274756"/>
    </source>
</evidence>
<dbReference type="GO" id="GO:0005085">
    <property type="term" value="F:guanyl-nucleotide exchange factor activity"/>
    <property type="evidence" value="ECO:0007669"/>
    <property type="project" value="TreeGrafter"/>
</dbReference>
<evidence type="ECO:0000313" key="13">
    <source>
        <dbReference type="WBParaSite" id="DME_0000208001-mRNA-1"/>
    </source>
</evidence>
<evidence type="ECO:0000259" key="7">
    <source>
        <dbReference type="PROSITE" id="PS50081"/>
    </source>
</evidence>
<dbReference type="OrthoDB" id="74314at2759"/>
<evidence type="ECO:0000259" key="9">
    <source>
        <dbReference type="PROSITE" id="PS51339"/>
    </source>
</evidence>
<protein>
    <submittedName>
        <fullName evidence="13">Myotubularin phosphatase domain-containing protein</fullName>
    </submittedName>
</protein>
<dbReference type="Proteomes" id="UP000038040">
    <property type="component" value="Unplaced"/>
</dbReference>
<dbReference type="InterPro" id="IPR011993">
    <property type="entry name" value="PH-like_dom_sf"/>
</dbReference>
<comment type="similarity">
    <text evidence="1">Belongs to the protein-tyrosine phosphatase family. Non-receptor class myotubularin subfamily.</text>
</comment>
<dbReference type="SMART" id="SM00109">
    <property type="entry name" value="C1"/>
    <property type="match status" value="1"/>
</dbReference>
<dbReference type="InterPro" id="IPR043153">
    <property type="entry name" value="DENN_C"/>
</dbReference>
<organism evidence="11 13">
    <name type="scientific">Dracunculus medinensis</name>
    <name type="common">Guinea worm</name>
    <dbReference type="NCBI Taxonomy" id="318479"/>
    <lineage>
        <taxon>Eukaryota</taxon>
        <taxon>Metazoa</taxon>
        <taxon>Ecdysozoa</taxon>
        <taxon>Nematoda</taxon>
        <taxon>Chromadorea</taxon>
        <taxon>Rhabditida</taxon>
        <taxon>Spirurina</taxon>
        <taxon>Dracunculoidea</taxon>
        <taxon>Dracunculidae</taxon>
        <taxon>Dracunculus</taxon>
    </lineage>
</organism>
<dbReference type="Gene3D" id="3.30.60.20">
    <property type="match status" value="1"/>
</dbReference>
<dbReference type="Pfam" id="PF06602">
    <property type="entry name" value="Myotub-related"/>
    <property type="match status" value="1"/>
</dbReference>
<keyword evidence="12" id="KW-1185">Reference proteome</keyword>
<dbReference type="InterPro" id="IPR002219">
    <property type="entry name" value="PKC_DAG/PE"/>
</dbReference>
<evidence type="ECO:0000256" key="2">
    <source>
        <dbReference type="ARBA" id="ARBA00022553"/>
    </source>
</evidence>
<keyword evidence="4" id="KW-0862">Zinc</keyword>
<sequence>MNETGDVGSLIRRDADSTVRSSCDLVLRRDVDVVIKRDKPAMRGEESMVGSGESSIRTGEFSMKNGESNDRLVDYFVIIAYDQSQAHIAILCTITHDENVLQVLSAKECDRFLRKVLCNIEQDLTSFDIFHKGHGNSVGSILQRFPVEDWPNISLSSSLEVFSRPQGWSLQSDAKSPSFFVNTLTDILGSRQYSCCLQVYEPYGNVDDELDDSSFGTSNLFAPKVIVILSRFPFFDLFRHCLNQIHVALIDSKTDVESMIATLLSSINLAYGAPAVSFCLNNERYCVRAPLSPTVPVSSDKVVSFIRHMGTIHNVITLLCAVMTDHKILFRSSSLSLLSDSCFALRSLLYPFEYPYTYVPILPELLIEYLESPTPYIMGILDSFRIRCTDLDAIVVDLDVGAVHVPPSIVIPCLPQPYQQRLIHSLQMVLFPTLTTADNSWKVGQPPFPTNEVQDKRIRACFLRFFVDITRGYRCALEVVRLHSSPLIVFHKSAFLGARDFSSSSLIRTFLDSLLFQSFISERGLPFRICDLFDDVNLVNHLSFCENPSKVVLMENVLDITEKLLENVGFYFITEYQDSSYSVGSFLNNRCFSVPTAVTKLRNIAENKVTSLIEENLNKALPLCGSYSHPRKVPSPRIFNVESERLGVVSRRLQVLSGCLRHIFDMKLSDARKMLCAVELSMRSVNARVALCQLLWANITSANRAVLMPQQFELVVRLINCALSQESKEDEHGIAYAMLYLSNMYCRRLSAGVHQFAYTCIQDHFVWDNQQFWEAAFFHDVHRQLRRLYLPRKEDCDCPFPLKEHITDTWNLMERPSGLELASEILANITHFNEMQLKQKAIEENSIVYGQAKHYINLMVYMRTPLDVSKLRSVNTRELERRSNRQISKVDDDEETDSTESASDVESGFIEADSSDLGNSTVRWISRLIDRICSAAGLELQQIERLCREIPGFVALHIDNLEQVYMESKRLSPLQKIKLMQPALLFPAERIVINGLRVFLLNDGRSENIQGESIQNLLPAEGAIFLTNYLSEQTVIRTMPIASLVKEKQIGEQAIQNSSQLDGIPVRVAHQLHDVIQIRSSTFQLMKVAFDEEVSSQKAEEFTETVLSLRWPETHPHILFAFSAFLPTAVSNVSTKHKYGTMSELKRTFLRNPLKDKKRFRTPRKTLQFKNNIETMPASWNSSVSDYGKSLIDPSTASLHHHYLIDYDRIGLNHGIFRLSLANKRYDLSKGYPHIIVVPNSVNDEYFTKISKGFKHGRFPVITWKSEVGALLIRGAGLTSQTMVSRFKKQANLRNTMDSHILPSAADVFDPLTSHDFSSPSNIDLQEQYMSIFALLSPSERNQDGRLLLSQSIESLLSLDSLMTCDNRSTTSSGDLNKRYQNDFTRHAVNFVRGTSGKSTSQGSQAMSDYSGSLSGEQIPHYALRAVAIAKARELKQSLILTRCPLYIFGDSNQSKVLKLDKNCEFIPVTFPTAHDIKIAFKKFLRAVCPSWPAASDQLLDDASWLQMVSCILTLSNAIAEMIDVQHSSVAICLENGWDATCQIISLAQLFLDPYYRTFDGFRVLIEKEWLAFGHRFSYRANHSQTSQGSGIAPVFLMFLDAVHQVLEQFPTAFEFNDFFLRFIAYHSCSARFRTFLLDSEVERIKFDLLCLSAGDPRSSSIWTWINEKRSLSQIFENFAYLPEQTGIIRPQSSIASLDLWSYYSEDYLAHGSPYDIEVAEIEHQQREDERFETLAEANASGTVTRRRTLNSNYSCINFIALDSFSSYLEDHLRFRSLYDGENVERSESWKKIFNEADVRMMSKNSVQCSDEKENLLAMMKWRYHLRRTMQKKDTIKLLLRGVGHQHRLSRFRENDSCSGHQFIGQPVTPGDVCAVCHQSYPGTTVKNIHRCSGCGMTCHEKCSPIVSSPCPAMKVEIKNTTVSKNSPPPAVSPISEDKTLTPSGTRPHAYATHVGYLMKKGATFKLWKPRWFVLDCSKHQLRYYENENDLNCRGIIDLADIRSVDTTLSQTLKKPLLEIKTTRRSYSLLAESRSDAETWVEKILIAIRD</sequence>
<evidence type="ECO:0000256" key="3">
    <source>
        <dbReference type="ARBA" id="ARBA00022723"/>
    </source>
</evidence>
<dbReference type="SMART" id="SM00799">
    <property type="entry name" value="DENN"/>
    <property type="match status" value="1"/>
</dbReference>
<dbReference type="InterPro" id="IPR030564">
    <property type="entry name" value="Myotubularin"/>
</dbReference>
<dbReference type="CDD" id="cd00029">
    <property type="entry name" value="C1"/>
    <property type="match status" value="1"/>
</dbReference>
<evidence type="ECO:0000256" key="4">
    <source>
        <dbReference type="ARBA" id="ARBA00022833"/>
    </source>
</evidence>
<dbReference type="WBParaSite" id="DME_0000208001-mRNA-1">
    <property type="protein sequence ID" value="DME_0000208001-mRNA-1"/>
    <property type="gene ID" value="DME_0000208001"/>
</dbReference>
<proteinExistence type="inferred from homology"/>
<dbReference type="Pfam" id="PF00169">
    <property type="entry name" value="PH"/>
    <property type="match status" value="1"/>
</dbReference>
<feature type="region of interest" description="Disordered" evidence="5">
    <location>
        <begin position="1922"/>
        <end position="1945"/>
    </location>
</feature>
<feature type="domain" description="Phorbol-ester/DAG-type" evidence="7">
    <location>
        <begin position="1860"/>
        <end position="1911"/>
    </location>
</feature>
<dbReference type="STRING" id="318479.A0A158Q3B5"/>
<evidence type="ECO:0000256" key="1">
    <source>
        <dbReference type="ARBA" id="ARBA00007471"/>
    </source>
</evidence>
<dbReference type="Pfam" id="PF03456">
    <property type="entry name" value="uDENN"/>
    <property type="match status" value="1"/>
</dbReference>
<name>A0A158Q3B5_DRAME</name>
<dbReference type="Pfam" id="PF12335">
    <property type="entry name" value="SBF2"/>
    <property type="match status" value="1"/>
</dbReference>
<dbReference type="FunFam" id="2.30.29.30:FF:000286">
    <property type="entry name" value="PH-protein kinase domain containing protein"/>
    <property type="match status" value="1"/>
</dbReference>
<dbReference type="Gene3D" id="3.30.450.200">
    <property type="match status" value="1"/>
</dbReference>
<keyword evidence="3" id="KW-0479">Metal-binding</keyword>
<dbReference type="SMART" id="SM00233">
    <property type="entry name" value="PH"/>
    <property type="match status" value="1"/>
</dbReference>
<dbReference type="InterPro" id="IPR005113">
    <property type="entry name" value="uDENN_dom"/>
</dbReference>
<dbReference type="AlphaFoldDB" id="A0A158Q3B5"/>
<dbReference type="SUPFAM" id="SSF50729">
    <property type="entry name" value="PH domain-like"/>
    <property type="match status" value="1"/>
</dbReference>
<dbReference type="Gene3D" id="2.30.29.30">
    <property type="entry name" value="Pleckstrin-homology domain (PH domain)/Phosphotyrosine-binding domain (PTB)"/>
    <property type="match status" value="1"/>
</dbReference>
<dbReference type="SMART" id="SM00800">
    <property type="entry name" value="uDENN"/>
    <property type="match status" value="1"/>
</dbReference>
<accession>A0A158Q3B5</accession>
<dbReference type="GO" id="GO:0046872">
    <property type="term" value="F:metal ion binding"/>
    <property type="evidence" value="ECO:0007669"/>
    <property type="project" value="UniProtKB-KW"/>
</dbReference>
<dbReference type="SUPFAM" id="SSF52799">
    <property type="entry name" value="(Phosphotyrosine protein) phosphatases II"/>
    <property type="match status" value="1"/>
</dbReference>
<dbReference type="InterPro" id="IPR022096">
    <property type="entry name" value="SBF1/SBF2"/>
</dbReference>
<dbReference type="InterPro" id="IPR046349">
    <property type="entry name" value="C1-like_sf"/>
</dbReference>
<evidence type="ECO:0000256" key="5">
    <source>
        <dbReference type="SAM" id="MobiDB-lite"/>
    </source>
</evidence>
<feature type="region of interest" description="Disordered" evidence="5">
    <location>
        <begin position="882"/>
        <end position="907"/>
    </location>
</feature>
<dbReference type="Gene3D" id="3.40.50.11500">
    <property type="match status" value="1"/>
</dbReference>
<dbReference type="SMART" id="SM00801">
    <property type="entry name" value="dDENN"/>
    <property type="match status" value="1"/>
</dbReference>
<dbReference type="GO" id="GO:0005737">
    <property type="term" value="C:cytoplasm"/>
    <property type="evidence" value="ECO:0007669"/>
    <property type="project" value="TreeGrafter"/>
</dbReference>
<reference evidence="10 12" key="2">
    <citation type="submission" date="2018-11" db="EMBL/GenBank/DDBJ databases">
        <authorList>
            <consortium name="Pathogen Informatics"/>
        </authorList>
    </citation>
    <scope>NUCLEOTIDE SEQUENCE [LARGE SCALE GENOMIC DNA]</scope>
</reference>
<reference evidence="13" key="1">
    <citation type="submission" date="2016-04" db="UniProtKB">
        <authorList>
            <consortium name="WormBaseParasite"/>
        </authorList>
    </citation>
    <scope>IDENTIFICATION</scope>
</reference>
<evidence type="ECO:0000313" key="10">
    <source>
        <dbReference type="EMBL" id="VDN56467.1"/>
    </source>
</evidence>
<dbReference type="SUPFAM" id="SSF57889">
    <property type="entry name" value="Cysteine-rich domain"/>
    <property type="match status" value="1"/>
</dbReference>
<dbReference type="Proteomes" id="UP000274756">
    <property type="component" value="Unassembled WGS sequence"/>
</dbReference>
<dbReference type="PROSITE" id="PS51339">
    <property type="entry name" value="PPASE_MYOTUBULARIN"/>
    <property type="match status" value="1"/>
</dbReference>
<dbReference type="InterPro" id="IPR001194">
    <property type="entry name" value="cDENN_dom"/>
</dbReference>
<dbReference type="Pfam" id="PF02141">
    <property type="entry name" value="DENN"/>
    <property type="match status" value="1"/>
</dbReference>
<feature type="domain" description="Myotubularin phosphatase" evidence="9">
    <location>
        <begin position="1188"/>
        <end position="1705"/>
    </location>
</feature>
<evidence type="ECO:0000313" key="11">
    <source>
        <dbReference type="Proteomes" id="UP000038040"/>
    </source>
</evidence>
<feature type="domain" description="UDENN" evidence="8">
    <location>
        <begin position="123"/>
        <end position="530"/>
    </location>
</feature>
<dbReference type="InterPro" id="IPR010569">
    <property type="entry name" value="Myotubularin-like_Pase_dom"/>
</dbReference>
<dbReference type="EMBL" id="UYYG01001155">
    <property type="protein sequence ID" value="VDN56467.1"/>
    <property type="molecule type" value="Genomic_DNA"/>
</dbReference>
<dbReference type="InterPro" id="IPR029021">
    <property type="entry name" value="Prot-tyrosine_phosphatase-like"/>
</dbReference>
<dbReference type="GO" id="GO:0016020">
    <property type="term" value="C:membrane"/>
    <property type="evidence" value="ECO:0007669"/>
    <property type="project" value="TreeGrafter"/>
</dbReference>
<dbReference type="InterPro" id="IPR037516">
    <property type="entry name" value="Tripartite_DENN"/>
</dbReference>
<dbReference type="PROSITE" id="PS50211">
    <property type="entry name" value="DENN"/>
    <property type="match status" value="1"/>
</dbReference>
<evidence type="ECO:0000259" key="8">
    <source>
        <dbReference type="PROSITE" id="PS50211"/>
    </source>
</evidence>
<keyword evidence="2" id="KW-0597">Phosphoprotein</keyword>
<dbReference type="PROSITE" id="PS50003">
    <property type="entry name" value="PH_DOMAIN"/>
    <property type="match status" value="1"/>
</dbReference>
<dbReference type="PROSITE" id="PS50081">
    <property type="entry name" value="ZF_DAG_PE_2"/>
    <property type="match status" value="1"/>
</dbReference>
<dbReference type="InterPro" id="IPR001849">
    <property type="entry name" value="PH_domain"/>
</dbReference>
<dbReference type="PANTHER" id="PTHR10807">
    <property type="entry name" value="MYOTUBULARIN-RELATED"/>
    <property type="match status" value="1"/>
</dbReference>
<evidence type="ECO:0000259" key="6">
    <source>
        <dbReference type="PROSITE" id="PS50003"/>
    </source>
</evidence>
<dbReference type="InterPro" id="IPR005112">
    <property type="entry name" value="dDENN_dom"/>
</dbReference>
<dbReference type="PANTHER" id="PTHR10807:SF109">
    <property type="entry name" value="SET DOMAIN BINDING FACTOR, ISOFORM A"/>
    <property type="match status" value="1"/>
</dbReference>
<gene>
    <name evidence="10" type="ORF">DME_LOCUS6440</name>
</gene>